<dbReference type="InterPro" id="IPR025392">
    <property type="entry name" value="DUF4124"/>
</dbReference>
<dbReference type="HOGENOM" id="CLU_1784561_0_0_6"/>
<dbReference type="Pfam" id="PF13511">
    <property type="entry name" value="DUF4124"/>
    <property type="match status" value="1"/>
</dbReference>
<evidence type="ECO:0000259" key="4">
    <source>
        <dbReference type="Pfam" id="PF13511"/>
    </source>
</evidence>
<evidence type="ECO:0000256" key="1">
    <source>
        <dbReference type="ARBA" id="ARBA00022729"/>
    </source>
</evidence>
<accession>N6X345</accession>
<feature type="signal peptide" evidence="3">
    <location>
        <begin position="1"/>
        <end position="19"/>
    </location>
</feature>
<evidence type="ECO:0000256" key="2">
    <source>
        <dbReference type="SAM" id="MobiDB-lite"/>
    </source>
</evidence>
<dbReference type="STRING" id="626887.J057_09131"/>
<reference evidence="5 6" key="1">
    <citation type="journal article" date="2013" name="Genome Announc.">
        <title>Genome Sequence of the Polycyclic Aromatic Hydrocarbon-Degrading Bacterium Strain Marinobacter nanhaiticus D15-8WT.</title>
        <authorList>
            <person name="Cui Z."/>
            <person name="Gao W."/>
            <person name="Li Q."/>
            <person name="Xu G."/>
            <person name="Zheng L."/>
        </authorList>
    </citation>
    <scope>NUCLEOTIDE SEQUENCE [LARGE SCALE GENOMIC DNA]</scope>
    <source>
        <strain evidence="5 6">D15-8W</strain>
    </source>
</reference>
<comment type="caution">
    <text evidence="5">The sequence shown here is derived from an EMBL/GenBank/DDBJ whole genome shotgun (WGS) entry which is preliminary data.</text>
</comment>
<dbReference type="InterPro" id="IPR037873">
    <property type="entry name" value="BamE-like"/>
</dbReference>
<feature type="chain" id="PRO_5004127238" evidence="3">
    <location>
        <begin position="20"/>
        <end position="145"/>
    </location>
</feature>
<evidence type="ECO:0000313" key="6">
    <source>
        <dbReference type="Proteomes" id="UP000013165"/>
    </source>
</evidence>
<feature type="domain" description="DUF4124" evidence="4">
    <location>
        <begin position="11"/>
        <end position="49"/>
    </location>
</feature>
<dbReference type="AlphaFoldDB" id="N6X345"/>
<gene>
    <name evidence="5" type="ORF">J057_09131</name>
</gene>
<feature type="region of interest" description="Disordered" evidence="2">
    <location>
        <begin position="59"/>
        <end position="78"/>
    </location>
</feature>
<dbReference type="OrthoDB" id="5771047at2"/>
<proteinExistence type="predicted"/>
<dbReference type="RefSeq" id="WP_004579799.1">
    <property type="nucleotide sequence ID" value="NZ_AP028878.1"/>
</dbReference>
<sequence length="145" mass="16506">MRLQMTLIVAMSFSTAVSADIFQCRQANGQMVFSDRACADNARIVTVDPVVTGGRLDTGTDVETWQPASRERRREPKGCDQGYIQSTQLRTFRARRQVQAGMSAKQVRYILGEPDVRDGQWWVYEHKGEETGRYKIVGGCLDKWR</sequence>
<dbReference type="EMBL" id="APLQ01000011">
    <property type="protein sequence ID" value="ENO15503.1"/>
    <property type="molecule type" value="Genomic_DNA"/>
</dbReference>
<keyword evidence="1 3" id="KW-0732">Signal</keyword>
<keyword evidence="6" id="KW-1185">Reference proteome</keyword>
<dbReference type="Proteomes" id="UP000013165">
    <property type="component" value="Unassembled WGS sequence"/>
</dbReference>
<feature type="compositionally biased region" description="Basic and acidic residues" evidence="2">
    <location>
        <begin position="69"/>
        <end position="78"/>
    </location>
</feature>
<name>N6X345_9GAMM</name>
<protein>
    <submittedName>
        <fullName evidence="5">DUF4124 domain-containing protein</fullName>
    </submittedName>
</protein>
<organism evidence="5 6">
    <name type="scientific">Marinobacter nanhaiticus D15-8W</name>
    <dbReference type="NCBI Taxonomy" id="626887"/>
    <lineage>
        <taxon>Bacteria</taxon>
        <taxon>Pseudomonadati</taxon>
        <taxon>Pseudomonadota</taxon>
        <taxon>Gammaproteobacteria</taxon>
        <taxon>Pseudomonadales</taxon>
        <taxon>Marinobacteraceae</taxon>
        <taxon>Marinobacter</taxon>
    </lineage>
</organism>
<evidence type="ECO:0000256" key="3">
    <source>
        <dbReference type="SAM" id="SignalP"/>
    </source>
</evidence>
<evidence type="ECO:0000313" key="5">
    <source>
        <dbReference type="EMBL" id="ENO15503.1"/>
    </source>
</evidence>
<dbReference type="PATRIC" id="fig|626887.3.peg.1830"/>
<dbReference type="Gene3D" id="3.30.1450.10">
    <property type="match status" value="1"/>
</dbReference>